<evidence type="ECO:0000256" key="2">
    <source>
        <dbReference type="SAM" id="SignalP"/>
    </source>
</evidence>
<reference evidence="4 5" key="1">
    <citation type="submission" date="2016-09" db="EMBL/GenBank/DDBJ databases">
        <authorList>
            <consortium name="Pathogen Informatics"/>
        </authorList>
    </citation>
    <scope>NUCLEOTIDE SEQUENCE [LARGE SCALE GENOMIC DNA]</scope>
</reference>
<dbReference type="VEuPathDB" id="PlasmoDB:PRG01_1204400"/>
<evidence type="ECO:0000259" key="3">
    <source>
        <dbReference type="Pfam" id="PF00501"/>
    </source>
</evidence>
<dbReference type="SUPFAM" id="SSF56801">
    <property type="entry name" value="Acetyl-CoA synthetase-like"/>
    <property type="match status" value="1"/>
</dbReference>
<organism evidence="4 5">
    <name type="scientific">Plasmodium reichenowi</name>
    <dbReference type="NCBI Taxonomy" id="5854"/>
    <lineage>
        <taxon>Eukaryota</taxon>
        <taxon>Sar</taxon>
        <taxon>Alveolata</taxon>
        <taxon>Apicomplexa</taxon>
        <taxon>Aconoidasida</taxon>
        <taxon>Haemosporida</taxon>
        <taxon>Plasmodiidae</taxon>
        <taxon>Plasmodium</taxon>
        <taxon>Plasmodium (Laverania)</taxon>
    </lineage>
</organism>
<gene>
    <name evidence="4" type="ORF">PRG01_1204400</name>
</gene>
<dbReference type="VEuPathDB" id="PlasmoDB:PRCDC_1200100"/>
<dbReference type="EMBL" id="LT969575">
    <property type="protein sequence ID" value="SOV80454.1"/>
    <property type="molecule type" value="Genomic_DNA"/>
</dbReference>
<dbReference type="InterPro" id="IPR020845">
    <property type="entry name" value="AMP-binding_CS"/>
</dbReference>
<dbReference type="InterPro" id="IPR042099">
    <property type="entry name" value="ANL_N_sf"/>
</dbReference>
<dbReference type="PANTHER" id="PTHR43272:SF3">
    <property type="entry name" value="LONG CHAIN ACYL-COA SYNTHETASE 4"/>
    <property type="match status" value="1"/>
</dbReference>
<dbReference type="GO" id="GO:0004467">
    <property type="term" value="F:long-chain fatty acid-CoA ligase activity"/>
    <property type="evidence" value="ECO:0007669"/>
    <property type="project" value="TreeGrafter"/>
</dbReference>
<dbReference type="Pfam" id="PF00501">
    <property type="entry name" value="AMP-binding"/>
    <property type="match status" value="1"/>
</dbReference>
<evidence type="ECO:0000313" key="4">
    <source>
        <dbReference type="EMBL" id="SOV80454.1"/>
    </source>
</evidence>
<feature type="region of interest" description="Disordered" evidence="1">
    <location>
        <begin position="895"/>
        <end position="937"/>
    </location>
</feature>
<feature type="signal peptide" evidence="2">
    <location>
        <begin position="1"/>
        <end position="27"/>
    </location>
</feature>
<dbReference type="OrthoDB" id="10253869at2759"/>
<name>A0A2P9DHI2_PLARE</name>
<feature type="compositionally biased region" description="Polar residues" evidence="1">
    <location>
        <begin position="741"/>
        <end position="750"/>
    </location>
</feature>
<dbReference type="InterPro" id="IPR000873">
    <property type="entry name" value="AMP-dep_synth/lig_dom"/>
</dbReference>
<sequence>MNIALSLFFSVIYVVYLLPCCSQLSNSKKGFAEICKSAENKNESSVYCMKDYKMKSSIYKYKHLMKFFLDKYKLDNNKLAVVENSCGEPENYITYGNFFKKVLSFSHSLNTYEGTGIQEKIYNEEKNNGKFRLLGLYGNNSTNWLITDFACMISGVTTLVMHSKFSIDIIIDILNNTKLEWLCLDLDLVEGLLCRKNELPYLKKLIILDNLTKRSEMKIENEEKSNGSRKSSNKQKYNESDKREDISLCALECDKEKIEKINLLKEKAKEVGVCIMEFDNMTKNDMINPKIENEDPNFIASIVYTSGTSGKPKGVMLSNRNLYNGVIPLCDCNILKKYTPTTHLSYLPVSHVYERILVFIALFLGIKINIWSKDIKYLNTDISNSKGEVILGVPKVFNRMYATIMTEINNLSRCKKWIAKQAINLRKGKNNGNFSKVVEGITHISSKIKEKINPSMEVILNGGGKLSPEVAEGLSVLLNVKYYQGYGLTESTGPIFLQDVDDPSTENMGVAVSPSTRYKVRTWEIYTAKDTLPKGELLVKSDSMFSGYFLEKESTENAFTKDGYFKTGDIVQINDNGSLTFLDRSKGLVKLSQGEYIETEMINNLYSQIPFVNFCVAYGDDSMDGPLGIISVDKYKLFTFLKNDNMLKITGVDENNFSEKLIDETLNQSIYVDYVKGKMMEIYKKTNLNRYNVINDIYLTSKTWDTTNYITPTLKIRRFNVFNDYAFFIDEVKKKYEEKLNGSSTGSMNNGKSGSKDDTKSGSKDDMKSGSKDDTKSGSKDDTKSGSKDDTKSGSKDDTKSGSKDDTKSGSKDDTKSGSKDDIKNGSKDDMKRGSKDDIKNGSKDDIKNGSKEIKNGSKYENNEEKKRVPGRQSNYIKKSVLKSEEDAVSKVVQTHVRKGGEKPVPKSVQKTLRKGAEKHMQEQLQRTLPYGDESDKNVNKMRSIIQKGPQELQVNV</sequence>
<accession>A0A2P9DHI2</accession>
<dbReference type="Gene3D" id="3.40.50.12780">
    <property type="entry name" value="N-terminal domain of ligase-like"/>
    <property type="match status" value="1"/>
</dbReference>
<dbReference type="GO" id="GO:0016020">
    <property type="term" value="C:membrane"/>
    <property type="evidence" value="ECO:0007669"/>
    <property type="project" value="TreeGrafter"/>
</dbReference>
<feature type="compositionally biased region" description="Basic and acidic residues" evidence="1">
    <location>
        <begin position="754"/>
        <end position="868"/>
    </location>
</feature>
<proteinExistence type="predicted"/>
<dbReference type="AlphaFoldDB" id="A0A2P9DHI2"/>
<feature type="domain" description="AMP-dependent synthetase/ligase" evidence="3">
    <location>
        <begin position="81"/>
        <end position="549"/>
    </location>
</feature>
<evidence type="ECO:0000313" key="5">
    <source>
        <dbReference type="Proteomes" id="UP000240500"/>
    </source>
</evidence>
<evidence type="ECO:0000256" key="1">
    <source>
        <dbReference type="SAM" id="MobiDB-lite"/>
    </source>
</evidence>
<dbReference type="PROSITE" id="PS00455">
    <property type="entry name" value="AMP_BINDING"/>
    <property type="match status" value="1"/>
</dbReference>
<protein>
    <submittedName>
        <fullName evidence="4">Acyl-CoA synthetase</fullName>
    </submittedName>
</protein>
<dbReference type="GO" id="GO:0005783">
    <property type="term" value="C:endoplasmic reticulum"/>
    <property type="evidence" value="ECO:0007669"/>
    <property type="project" value="TreeGrafter"/>
</dbReference>
<dbReference type="Proteomes" id="UP000240500">
    <property type="component" value="Chromosome 12"/>
</dbReference>
<feature type="region of interest" description="Disordered" evidence="1">
    <location>
        <begin position="219"/>
        <end position="239"/>
    </location>
</feature>
<dbReference type="PANTHER" id="PTHR43272">
    <property type="entry name" value="LONG-CHAIN-FATTY-ACID--COA LIGASE"/>
    <property type="match status" value="1"/>
</dbReference>
<keyword evidence="2" id="KW-0732">Signal</keyword>
<feature type="chain" id="PRO_5015202762" evidence="2">
    <location>
        <begin position="28"/>
        <end position="957"/>
    </location>
</feature>
<feature type="region of interest" description="Disordered" evidence="1">
    <location>
        <begin position="741"/>
        <end position="879"/>
    </location>
</feature>